<organism evidence="13 14">
    <name type="scientific">Arthrobacter halodurans</name>
    <dbReference type="NCBI Taxonomy" id="516699"/>
    <lineage>
        <taxon>Bacteria</taxon>
        <taxon>Bacillati</taxon>
        <taxon>Actinomycetota</taxon>
        <taxon>Actinomycetes</taxon>
        <taxon>Micrococcales</taxon>
        <taxon>Micrococcaceae</taxon>
        <taxon>Arthrobacter</taxon>
    </lineage>
</organism>
<evidence type="ECO:0000313" key="14">
    <source>
        <dbReference type="Proteomes" id="UP001575652"/>
    </source>
</evidence>
<proteinExistence type="inferred from homology"/>
<evidence type="ECO:0000256" key="6">
    <source>
        <dbReference type="ARBA" id="ARBA00014798"/>
    </source>
</evidence>
<evidence type="ECO:0000256" key="5">
    <source>
        <dbReference type="ARBA" id="ARBA00013155"/>
    </source>
</evidence>
<dbReference type="Proteomes" id="UP001575652">
    <property type="component" value="Unassembled WGS sequence"/>
</dbReference>
<evidence type="ECO:0000256" key="8">
    <source>
        <dbReference type="ARBA" id="ARBA00022679"/>
    </source>
</evidence>
<dbReference type="InterPro" id="IPR015421">
    <property type="entry name" value="PyrdxlP-dep_Trfase_major"/>
</dbReference>
<dbReference type="Gene3D" id="3.40.640.10">
    <property type="entry name" value="Type I PLP-dependent aspartate aminotransferase-like (Major domain)"/>
    <property type="match status" value="1"/>
</dbReference>
<evidence type="ECO:0000256" key="2">
    <source>
        <dbReference type="ARBA" id="ARBA00002189"/>
    </source>
</evidence>
<evidence type="ECO:0000256" key="12">
    <source>
        <dbReference type="RuleBase" id="RU365034"/>
    </source>
</evidence>
<comment type="catalytic activity">
    <reaction evidence="10 12">
        <text>L-2,4-diaminobutanoate + 2-oxoglutarate = L-aspartate 4-semialdehyde + L-glutamate</text>
        <dbReference type="Rhea" id="RHEA:11160"/>
        <dbReference type="ChEBI" id="CHEBI:16810"/>
        <dbReference type="ChEBI" id="CHEBI:29985"/>
        <dbReference type="ChEBI" id="CHEBI:58761"/>
        <dbReference type="ChEBI" id="CHEBI:537519"/>
        <dbReference type="EC" id="2.6.1.76"/>
    </reaction>
</comment>
<comment type="cofactor">
    <cofactor evidence="1 12">
        <name>pyridoxal 5'-phosphate</name>
        <dbReference type="ChEBI" id="CHEBI:597326"/>
    </cofactor>
</comment>
<dbReference type="InterPro" id="IPR005814">
    <property type="entry name" value="Aminotrans_3"/>
</dbReference>
<dbReference type="PROSITE" id="PS00600">
    <property type="entry name" value="AA_TRANSFER_CLASS_3"/>
    <property type="match status" value="1"/>
</dbReference>
<evidence type="ECO:0000256" key="11">
    <source>
        <dbReference type="RuleBase" id="RU003560"/>
    </source>
</evidence>
<keyword evidence="14" id="KW-1185">Reference proteome</keyword>
<dbReference type="SUPFAM" id="SSF53383">
    <property type="entry name" value="PLP-dependent transferases"/>
    <property type="match status" value="1"/>
</dbReference>
<dbReference type="NCBIfam" id="TIGR02407">
    <property type="entry name" value="ectoine_ectB"/>
    <property type="match status" value="1"/>
</dbReference>
<reference evidence="13 14" key="1">
    <citation type="submission" date="2024-09" db="EMBL/GenBank/DDBJ databases">
        <authorList>
            <person name="Salinas-Garcia M.A."/>
            <person name="Prieme A."/>
        </authorList>
    </citation>
    <scope>NUCLEOTIDE SEQUENCE [LARGE SCALE GENOMIC DNA]</scope>
    <source>
        <strain evidence="13 14">DSM 21081</strain>
    </source>
</reference>
<dbReference type="InterPro" id="IPR012773">
    <property type="entry name" value="Ectoine_EctB"/>
</dbReference>
<evidence type="ECO:0000256" key="1">
    <source>
        <dbReference type="ARBA" id="ARBA00001933"/>
    </source>
</evidence>
<dbReference type="Pfam" id="PF00202">
    <property type="entry name" value="Aminotran_3"/>
    <property type="match status" value="1"/>
</dbReference>
<comment type="similarity">
    <text evidence="4 11">Belongs to the class-III pyridoxal-phosphate-dependent aminotransferase family.</text>
</comment>
<evidence type="ECO:0000313" key="13">
    <source>
        <dbReference type="EMBL" id="MFB0833563.1"/>
    </source>
</evidence>
<keyword evidence="8 12" id="KW-0808">Transferase</keyword>
<name>A0ABV4UKV6_9MICC</name>
<dbReference type="NCBIfam" id="TIGR00709">
    <property type="entry name" value="dat"/>
    <property type="match status" value="1"/>
</dbReference>
<dbReference type="PANTHER" id="PTHR43552">
    <property type="entry name" value="DIAMINOBUTYRATE--2-OXOGLUTARATE AMINOTRANSFERASE"/>
    <property type="match status" value="1"/>
</dbReference>
<comment type="pathway">
    <text evidence="3 12">Amine and polyamine biosynthesis; ectoine biosynthesis; L-ectoine from L-aspartate 4-semialdehyde: step 1/3.</text>
</comment>
<dbReference type="InterPro" id="IPR004637">
    <property type="entry name" value="Dat"/>
</dbReference>
<comment type="function">
    <text evidence="2 12">Catalyzes reversively the conversion of L-aspartate beta-semialdehyde (ASA) to L-2,4-diaminobutyrate (DABA) by transamination with L-glutamate.</text>
</comment>
<dbReference type="InterPro" id="IPR015422">
    <property type="entry name" value="PyrdxlP-dep_Trfase_small"/>
</dbReference>
<evidence type="ECO:0000256" key="7">
    <source>
        <dbReference type="ARBA" id="ARBA00022576"/>
    </source>
</evidence>
<accession>A0ABV4UKV6</accession>
<evidence type="ECO:0000256" key="9">
    <source>
        <dbReference type="ARBA" id="ARBA00022898"/>
    </source>
</evidence>
<dbReference type="InterPro" id="IPR015424">
    <property type="entry name" value="PyrdxlP-dep_Trfase"/>
</dbReference>
<evidence type="ECO:0000256" key="3">
    <source>
        <dbReference type="ARBA" id="ARBA00004946"/>
    </source>
</evidence>
<dbReference type="Gene3D" id="3.90.1150.10">
    <property type="entry name" value="Aspartate Aminotransferase, domain 1"/>
    <property type="match status" value="1"/>
</dbReference>
<keyword evidence="9 11" id="KW-0663">Pyridoxal phosphate</keyword>
<dbReference type="RefSeq" id="WP_373970732.1">
    <property type="nucleotide sequence ID" value="NZ_JBHDLJ010000002.1"/>
</dbReference>
<gene>
    <name evidence="13" type="primary">ectB</name>
    <name evidence="13" type="ORF">ACETWP_03100</name>
</gene>
<dbReference type="NCBIfam" id="NF006733">
    <property type="entry name" value="PRK09264.1"/>
    <property type="match status" value="1"/>
</dbReference>
<keyword evidence="7 12" id="KW-0032">Aminotransferase</keyword>
<sequence length="424" mass="45340">MNDIFETLESDVRGYCRTWPAVFAHASGSTMTAEDGSEYLDFFSGAGALNYGHNNPELLRPLLDYLASGAVVHSLDMKTPAKRRFLETFQRLILEPRNLDYKVMFPGPTGTNTVEAALKLARKVTGRQHVLSFTNAFHGMTLGALSVTGNSMKRAGAGIPLTNSSKIPYDDYFNGETDDFMWLERVLEDSGSGVDKPAAVIVETVQGEGGLKAARAGWLRGLSDLCKKHQILLIVDDVQAGCGRTGTFFSFEESGIEPDIVCLSKSISGFGLPMALTLFRRDLDAWSPGEHNGTFRGHNPAFVTATAALERYWADDDFQNDVAGTIAALHRGLDAIAGSVEGASVRGRGLLAGIVFPDVDAAGEVAAEAYRRGLLVETSGPSDEVLKVMPALTIGHADLERGLGILAESVRAVVGSRTPALAGA</sequence>
<dbReference type="InterPro" id="IPR049704">
    <property type="entry name" value="Aminotrans_3_PPA_site"/>
</dbReference>
<dbReference type="PANTHER" id="PTHR43552:SF2">
    <property type="entry name" value="DIAMINOBUTYRATE--2-OXOGLUTARATE TRANSAMINASE"/>
    <property type="match status" value="1"/>
</dbReference>
<evidence type="ECO:0000256" key="4">
    <source>
        <dbReference type="ARBA" id="ARBA00008954"/>
    </source>
</evidence>
<dbReference type="GO" id="GO:0045303">
    <property type="term" value="F:diaminobutyrate-2-oxoglutarate transaminase activity"/>
    <property type="evidence" value="ECO:0007669"/>
    <property type="project" value="UniProtKB-EC"/>
</dbReference>
<protein>
    <recommendedName>
        <fullName evidence="6 12">Diaminobutyrate--2-oxoglutarate transaminase</fullName>
        <ecNumber evidence="5 12">2.6.1.76</ecNumber>
    </recommendedName>
    <alternativeName>
        <fullName evidence="12">DABA aminotransferase</fullName>
    </alternativeName>
</protein>
<dbReference type="CDD" id="cd00610">
    <property type="entry name" value="OAT_like"/>
    <property type="match status" value="1"/>
</dbReference>
<evidence type="ECO:0000256" key="10">
    <source>
        <dbReference type="ARBA" id="ARBA00049111"/>
    </source>
</evidence>
<dbReference type="PIRSF" id="PIRSF000521">
    <property type="entry name" value="Transaminase_4ab_Lys_Orn"/>
    <property type="match status" value="1"/>
</dbReference>
<comment type="caution">
    <text evidence="13">The sequence shown here is derived from an EMBL/GenBank/DDBJ whole genome shotgun (WGS) entry which is preliminary data.</text>
</comment>
<dbReference type="EMBL" id="JBHDLJ010000002">
    <property type="protein sequence ID" value="MFB0833563.1"/>
    <property type="molecule type" value="Genomic_DNA"/>
</dbReference>
<dbReference type="EC" id="2.6.1.76" evidence="5 12"/>